<organism evidence="2 3">
    <name type="scientific">Aerophototrophica crusticola</name>
    <dbReference type="NCBI Taxonomy" id="1709002"/>
    <lineage>
        <taxon>Bacteria</taxon>
        <taxon>Pseudomonadati</taxon>
        <taxon>Pseudomonadota</taxon>
        <taxon>Alphaproteobacteria</taxon>
        <taxon>Rhodospirillales</taxon>
        <taxon>Rhodospirillaceae</taxon>
        <taxon>Aerophototrophica</taxon>
    </lineage>
</organism>
<evidence type="ECO:0000313" key="2">
    <source>
        <dbReference type="EMBL" id="QJE71898.1"/>
    </source>
</evidence>
<reference evidence="2" key="1">
    <citation type="submission" date="2020-04" db="EMBL/GenBank/DDBJ databases">
        <title>A desert anoxygenic phototrophic bacterium fixes CO2 using RubisCO under aerobic conditions.</title>
        <authorList>
            <person name="Tang K."/>
        </authorList>
    </citation>
    <scope>NUCLEOTIDE SEQUENCE [LARGE SCALE GENOMIC DNA]</scope>
    <source>
        <strain evidence="2">MIMtkB3</strain>
    </source>
</reference>
<accession>A0A858R3D9</accession>
<sequence>MERRHLAIAIAFVAVINGIFSPALLLVLALSPVWMPELLPRTGPVMFYASSLLLSALTVMLSGVPAAIYERVRGLKDSDGTSLTIWLGGAVLLTLPALLTAARL</sequence>
<dbReference type="KEGG" id="acru:HHL28_01125"/>
<evidence type="ECO:0000256" key="1">
    <source>
        <dbReference type="SAM" id="Phobius"/>
    </source>
</evidence>
<feature type="transmembrane region" description="Helical" evidence="1">
    <location>
        <begin position="46"/>
        <end position="69"/>
    </location>
</feature>
<evidence type="ECO:0000313" key="3">
    <source>
        <dbReference type="Proteomes" id="UP000501891"/>
    </source>
</evidence>
<keyword evidence="1" id="KW-0472">Membrane</keyword>
<keyword evidence="1" id="KW-1133">Transmembrane helix</keyword>
<feature type="transmembrane region" description="Helical" evidence="1">
    <location>
        <begin position="81"/>
        <end position="102"/>
    </location>
</feature>
<protein>
    <submittedName>
        <fullName evidence="2">Uncharacterized protein</fullName>
    </submittedName>
</protein>
<proteinExistence type="predicted"/>
<dbReference type="Proteomes" id="UP000501891">
    <property type="component" value="Chromosome"/>
</dbReference>
<feature type="transmembrane region" description="Helical" evidence="1">
    <location>
        <begin position="7"/>
        <end position="34"/>
    </location>
</feature>
<dbReference type="EMBL" id="CP051775">
    <property type="protein sequence ID" value="QJE71898.1"/>
    <property type="molecule type" value="Genomic_DNA"/>
</dbReference>
<keyword evidence="3" id="KW-1185">Reference proteome</keyword>
<dbReference type="AlphaFoldDB" id="A0A858R3D9"/>
<name>A0A858R3D9_9PROT</name>
<gene>
    <name evidence="2" type="ORF">HHL28_01125</name>
</gene>
<keyword evidence="1" id="KW-0812">Transmembrane</keyword>